<evidence type="ECO:0000313" key="4">
    <source>
        <dbReference type="EMBL" id="ELP90258.1"/>
    </source>
</evidence>
<evidence type="ECO:0000259" key="3">
    <source>
        <dbReference type="Pfam" id="PF17101"/>
    </source>
</evidence>
<feature type="domain" description="Stealth protein CR1 conserved region 1" evidence="3">
    <location>
        <begin position="88"/>
        <end position="114"/>
    </location>
</feature>
<dbReference type="GeneID" id="14889231"/>
<dbReference type="Pfam" id="PF17101">
    <property type="entry name" value="Stealth_CR1"/>
    <property type="match status" value="1"/>
</dbReference>
<sequence length="269" mass="31950">MNENDKDGEEGNNDDEKEENENKNKKGPNGERRSNTRKRCSEILSPKEQETFANKELYRYFRKLKKSTKQQNPLKEKDLDNLPTECDERIDALWLWVNGTDPTWISKYKKLINSNHDPNKFRDYNTLFYSLRSVKMFAPYIKNYFLVTDNQIPNFLERPLNETAYILKDGEYTLEVVSHQEIIQKEVLPVFSSDNLELHLHNVKNLGECFVYFNDDFILNRPTPLNYFFEDKKAKLYITGKTGSVKLVKTRMWDNSTFHKHFDQSEVHV</sequence>
<organism evidence="4 5">
    <name type="scientific">Entamoeba invadens IP1</name>
    <dbReference type="NCBI Taxonomy" id="370355"/>
    <lineage>
        <taxon>Eukaryota</taxon>
        <taxon>Amoebozoa</taxon>
        <taxon>Evosea</taxon>
        <taxon>Archamoebae</taxon>
        <taxon>Mastigamoebida</taxon>
        <taxon>Entamoebidae</taxon>
        <taxon>Entamoeba</taxon>
    </lineage>
</organism>
<dbReference type="EMBL" id="KB206501">
    <property type="protein sequence ID" value="ELP90258.1"/>
    <property type="molecule type" value="Genomic_DNA"/>
</dbReference>
<proteinExistence type="predicted"/>
<protein>
    <submittedName>
        <fullName evidence="4">Capsular polysaccharide phosphotransferase lcbA, putative</fullName>
    </submittedName>
</protein>
<evidence type="ECO:0000256" key="1">
    <source>
        <dbReference type="SAM" id="MobiDB-lite"/>
    </source>
</evidence>
<dbReference type="AlphaFoldDB" id="A0A0A1UD64"/>
<dbReference type="InterPro" id="IPR031358">
    <property type="entry name" value="Stealth_CR1"/>
</dbReference>
<name>A0A0A1UD64_ENTIV</name>
<dbReference type="OrthoDB" id="26550at2759"/>
<dbReference type="PANTHER" id="PTHR47452:SF2">
    <property type="entry name" value="GLYCOSYLTRANSFERASE"/>
    <property type="match status" value="1"/>
</dbReference>
<dbReference type="VEuPathDB" id="AmoebaDB:EIN_339390"/>
<keyword evidence="4" id="KW-0808">Transferase</keyword>
<dbReference type="InterPro" id="IPR021520">
    <property type="entry name" value="Stealth_CR2"/>
</dbReference>
<dbReference type="Pfam" id="PF11380">
    <property type="entry name" value="Stealth_CR2"/>
    <property type="match status" value="1"/>
</dbReference>
<evidence type="ECO:0000313" key="5">
    <source>
        <dbReference type="Proteomes" id="UP000014680"/>
    </source>
</evidence>
<dbReference type="Proteomes" id="UP000014680">
    <property type="component" value="Unassembled WGS sequence"/>
</dbReference>
<feature type="domain" description="Stealth protein CR2 conserved region 2" evidence="2">
    <location>
        <begin position="120"/>
        <end position="234"/>
    </location>
</feature>
<accession>A0A0A1UD64</accession>
<evidence type="ECO:0000259" key="2">
    <source>
        <dbReference type="Pfam" id="PF11380"/>
    </source>
</evidence>
<dbReference type="GO" id="GO:0016772">
    <property type="term" value="F:transferase activity, transferring phosphorus-containing groups"/>
    <property type="evidence" value="ECO:0007669"/>
    <property type="project" value="InterPro"/>
</dbReference>
<gene>
    <name evidence="4" type="ORF">EIN_339390</name>
</gene>
<keyword evidence="5" id="KW-1185">Reference proteome</keyword>
<dbReference type="RefSeq" id="XP_004257029.1">
    <property type="nucleotide sequence ID" value="XM_004256981.1"/>
</dbReference>
<dbReference type="KEGG" id="eiv:EIN_339390"/>
<dbReference type="InterPro" id="IPR053362">
    <property type="entry name" value="RPS_phosphotransferase_WefF"/>
</dbReference>
<dbReference type="PANTHER" id="PTHR47452">
    <property type="entry name" value="PUTATIVE-RELATED"/>
    <property type="match status" value="1"/>
</dbReference>
<feature type="region of interest" description="Disordered" evidence="1">
    <location>
        <begin position="1"/>
        <end position="46"/>
    </location>
</feature>
<feature type="compositionally biased region" description="Basic and acidic residues" evidence="1">
    <location>
        <begin position="20"/>
        <end position="46"/>
    </location>
</feature>
<feature type="compositionally biased region" description="Acidic residues" evidence="1">
    <location>
        <begin position="1"/>
        <end position="19"/>
    </location>
</feature>
<reference evidence="4 5" key="1">
    <citation type="submission" date="2012-10" db="EMBL/GenBank/DDBJ databases">
        <authorList>
            <person name="Zafar N."/>
            <person name="Inman J."/>
            <person name="Hall N."/>
            <person name="Lorenzi H."/>
            <person name="Caler E."/>
        </authorList>
    </citation>
    <scope>NUCLEOTIDE SEQUENCE [LARGE SCALE GENOMIC DNA]</scope>
    <source>
        <strain evidence="4 5">IP1</strain>
    </source>
</reference>